<name>A0AAD6W7Y7_9ROSI</name>
<comment type="caution">
    <text evidence="1">The sequence shown here is derived from an EMBL/GenBank/DDBJ whole genome shotgun (WGS) entry which is preliminary data.</text>
</comment>
<organism evidence="1 2">
    <name type="scientific">Populus alba x Populus x berolinensis</name>
    <dbReference type="NCBI Taxonomy" id="444605"/>
    <lineage>
        <taxon>Eukaryota</taxon>
        <taxon>Viridiplantae</taxon>
        <taxon>Streptophyta</taxon>
        <taxon>Embryophyta</taxon>
        <taxon>Tracheophyta</taxon>
        <taxon>Spermatophyta</taxon>
        <taxon>Magnoliopsida</taxon>
        <taxon>eudicotyledons</taxon>
        <taxon>Gunneridae</taxon>
        <taxon>Pentapetalae</taxon>
        <taxon>rosids</taxon>
        <taxon>fabids</taxon>
        <taxon>Malpighiales</taxon>
        <taxon>Salicaceae</taxon>
        <taxon>Saliceae</taxon>
        <taxon>Populus</taxon>
    </lineage>
</organism>
<sequence length="31" mass="3499">MKTGHFTELLLLIAIHQEMANTFKLLVSTTP</sequence>
<dbReference type="AlphaFoldDB" id="A0AAD6W7Y7"/>
<protein>
    <submittedName>
        <fullName evidence="1">Uncharacterized protein</fullName>
    </submittedName>
</protein>
<dbReference type="Proteomes" id="UP001164929">
    <property type="component" value="Chromosome 3"/>
</dbReference>
<proteinExistence type="predicted"/>
<keyword evidence="2" id="KW-1185">Reference proteome</keyword>
<accession>A0AAD6W7Y7</accession>
<gene>
    <name evidence="1" type="ORF">NC653_007987</name>
</gene>
<evidence type="ECO:0000313" key="1">
    <source>
        <dbReference type="EMBL" id="KAJ7002647.1"/>
    </source>
</evidence>
<reference evidence="1" key="1">
    <citation type="journal article" date="2023" name="Mol. Ecol. Resour.">
        <title>Chromosome-level genome assembly of a triploid poplar Populus alba 'Berolinensis'.</title>
        <authorList>
            <person name="Chen S."/>
            <person name="Yu Y."/>
            <person name="Wang X."/>
            <person name="Wang S."/>
            <person name="Zhang T."/>
            <person name="Zhou Y."/>
            <person name="He R."/>
            <person name="Meng N."/>
            <person name="Wang Y."/>
            <person name="Liu W."/>
            <person name="Liu Z."/>
            <person name="Liu J."/>
            <person name="Guo Q."/>
            <person name="Huang H."/>
            <person name="Sederoff R.R."/>
            <person name="Wang G."/>
            <person name="Qu G."/>
            <person name="Chen S."/>
        </authorList>
    </citation>
    <scope>NUCLEOTIDE SEQUENCE</scope>
    <source>
        <strain evidence="1">SC-2020</strain>
    </source>
</reference>
<evidence type="ECO:0000313" key="2">
    <source>
        <dbReference type="Proteomes" id="UP001164929"/>
    </source>
</evidence>
<dbReference type="EMBL" id="JAQIZT010000003">
    <property type="protein sequence ID" value="KAJ7002647.1"/>
    <property type="molecule type" value="Genomic_DNA"/>
</dbReference>